<feature type="chain" id="PRO_5042584641" evidence="1">
    <location>
        <begin position="23"/>
        <end position="382"/>
    </location>
</feature>
<reference evidence="2" key="1">
    <citation type="submission" date="2023-11" db="EMBL/GenBank/DDBJ databases">
        <authorList>
            <person name="Alioto T."/>
            <person name="Alioto T."/>
            <person name="Gomez Garrido J."/>
        </authorList>
    </citation>
    <scope>NUCLEOTIDE SEQUENCE</scope>
</reference>
<evidence type="ECO:0000256" key="1">
    <source>
        <dbReference type="SAM" id="SignalP"/>
    </source>
</evidence>
<dbReference type="Proteomes" id="UP001296104">
    <property type="component" value="Unassembled WGS sequence"/>
</dbReference>
<proteinExistence type="predicted"/>
<gene>
    <name evidence="2" type="ORF">LECACI_7A004795</name>
</gene>
<evidence type="ECO:0000313" key="3">
    <source>
        <dbReference type="Proteomes" id="UP001296104"/>
    </source>
</evidence>
<protein>
    <submittedName>
        <fullName evidence="2">Uncharacterized protein</fullName>
    </submittedName>
</protein>
<organism evidence="2 3">
    <name type="scientific">Lecanosticta acicola</name>
    <dbReference type="NCBI Taxonomy" id="111012"/>
    <lineage>
        <taxon>Eukaryota</taxon>
        <taxon>Fungi</taxon>
        <taxon>Dikarya</taxon>
        <taxon>Ascomycota</taxon>
        <taxon>Pezizomycotina</taxon>
        <taxon>Dothideomycetes</taxon>
        <taxon>Dothideomycetidae</taxon>
        <taxon>Mycosphaerellales</taxon>
        <taxon>Mycosphaerellaceae</taxon>
        <taxon>Lecanosticta</taxon>
    </lineage>
</organism>
<accession>A0AAI8YZF4</accession>
<dbReference type="AlphaFoldDB" id="A0AAI8YZF4"/>
<sequence>MPSLPLSTSLFLSIFVFSVANAQDCSTTCESFGVDFVDGGSYFQNIESTNPFTAFEEFQGCQNDTADNILVDPSGTQYECNLTQMQPSDSQQLVTCPINKDQLVSGNWSMIVISNNGQCQPIDYVRQFSLSVGEQSTVSVGPTVTFTSTTTPISSTIVTSTITLESPAPPVITTANGGRAQATVTVIPGPVVTIVTKGVYTYVQTSQIADIVATSTITNSEPCQPTANQPFAFNAIQQPALKIPDRVNRDIFPTVGPHAFLKTPTSRVKRALMERRQVVEVRNAIAKRHPDSPTTTIVDNNIPASTTTSIITGSTQHVTGTTTILRTVTTTPTVTVARGQPVTTVTASGFTFTQYFFVPVETSTVYHTSQVTASVTKTVSAC</sequence>
<keyword evidence="3" id="KW-1185">Reference proteome</keyword>
<keyword evidence="1" id="KW-0732">Signal</keyword>
<comment type="caution">
    <text evidence="2">The sequence shown here is derived from an EMBL/GenBank/DDBJ whole genome shotgun (WGS) entry which is preliminary data.</text>
</comment>
<name>A0AAI8YZF4_9PEZI</name>
<evidence type="ECO:0000313" key="2">
    <source>
        <dbReference type="EMBL" id="CAK4021784.1"/>
    </source>
</evidence>
<dbReference type="EMBL" id="CAVMBE010000027">
    <property type="protein sequence ID" value="CAK4021784.1"/>
    <property type="molecule type" value="Genomic_DNA"/>
</dbReference>
<feature type="signal peptide" evidence="1">
    <location>
        <begin position="1"/>
        <end position="22"/>
    </location>
</feature>